<keyword evidence="2" id="KW-0808">Transferase</keyword>
<protein>
    <submittedName>
        <fullName evidence="2">FkbM family methyltransferase</fullName>
    </submittedName>
</protein>
<dbReference type="Proteomes" id="UP000295030">
    <property type="component" value="Unassembled WGS sequence"/>
</dbReference>
<name>A0A4V2PGH1_ANCAQ</name>
<dbReference type="AlphaFoldDB" id="A0A4V2PGH1"/>
<dbReference type="PANTHER" id="PTHR34203:SF15">
    <property type="entry name" value="SLL1173 PROTEIN"/>
    <property type="match status" value="1"/>
</dbReference>
<gene>
    <name evidence="2" type="ORF">EV667_4353</name>
</gene>
<evidence type="ECO:0000313" key="3">
    <source>
        <dbReference type="Proteomes" id="UP000295030"/>
    </source>
</evidence>
<evidence type="ECO:0000313" key="2">
    <source>
        <dbReference type="EMBL" id="TCK16756.1"/>
    </source>
</evidence>
<keyword evidence="3" id="KW-1185">Reference proteome</keyword>
<keyword evidence="2" id="KW-0489">Methyltransferase</keyword>
<dbReference type="PANTHER" id="PTHR34203">
    <property type="entry name" value="METHYLTRANSFERASE, FKBM FAMILY PROTEIN"/>
    <property type="match status" value="1"/>
</dbReference>
<dbReference type="EMBL" id="SMFY01000006">
    <property type="protein sequence ID" value="TCK16756.1"/>
    <property type="molecule type" value="Genomic_DNA"/>
</dbReference>
<feature type="domain" description="Methyltransferase FkbM" evidence="1">
    <location>
        <begin position="89"/>
        <end position="245"/>
    </location>
</feature>
<dbReference type="GO" id="GO:0008168">
    <property type="term" value="F:methyltransferase activity"/>
    <property type="evidence" value="ECO:0007669"/>
    <property type="project" value="UniProtKB-KW"/>
</dbReference>
<comment type="caution">
    <text evidence="2">The sequence shown here is derived from an EMBL/GenBank/DDBJ whole genome shotgun (WGS) entry which is preliminary data.</text>
</comment>
<proteinExistence type="predicted"/>
<evidence type="ECO:0000259" key="1">
    <source>
        <dbReference type="Pfam" id="PF05050"/>
    </source>
</evidence>
<sequence length="299" mass="33073">MKEHIRFVAARVFLWLKTLTGYVPPETVFKHLHFVGPFTIRFPSSREVTLYSWGDRVENELAWRGWDGHEPLERRCWAAMVESGGDILDIGANTATFALSAKCLAPASRVFAFEPVARIAEKAAQSIAASGLDVTVVQVAVGREGGELPIHDPGGENAYSASLDPGFLNVPKTSYKVPVTSLDEFCRQHHVYPKSIKLDVEGYEGEVIRGATEVLARGECVILCEWLGSPTSHMEARSILRRSGYIGLDVFDLSEIDLSGGQEHENRNIVLIHREKVVVFRKAMMSQAERHGRAALTAS</sequence>
<reference evidence="2 3" key="1">
    <citation type="submission" date="2019-03" db="EMBL/GenBank/DDBJ databases">
        <title>Genomic Encyclopedia of Type Strains, Phase IV (KMG-IV): sequencing the most valuable type-strain genomes for metagenomic binning, comparative biology and taxonomic classification.</title>
        <authorList>
            <person name="Goeker M."/>
        </authorList>
    </citation>
    <scope>NUCLEOTIDE SEQUENCE [LARGE SCALE GENOMIC DNA]</scope>
    <source>
        <strain evidence="2 3">DSM 101</strain>
    </source>
</reference>
<dbReference type="Gene3D" id="3.40.50.150">
    <property type="entry name" value="Vaccinia Virus protein VP39"/>
    <property type="match status" value="1"/>
</dbReference>
<dbReference type="SUPFAM" id="SSF53335">
    <property type="entry name" value="S-adenosyl-L-methionine-dependent methyltransferases"/>
    <property type="match status" value="1"/>
</dbReference>
<dbReference type="InterPro" id="IPR029063">
    <property type="entry name" value="SAM-dependent_MTases_sf"/>
</dbReference>
<accession>A0A4V2PGH1</accession>
<dbReference type="OrthoDB" id="9814604at2"/>
<dbReference type="Pfam" id="PF05050">
    <property type="entry name" value="Methyltransf_21"/>
    <property type="match status" value="1"/>
</dbReference>
<dbReference type="InterPro" id="IPR052514">
    <property type="entry name" value="SAM-dependent_MTase"/>
</dbReference>
<organism evidence="2 3">
    <name type="scientific">Ancylobacter aquaticus</name>
    <dbReference type="NCBI Taxonomy" id="100"/>
    <lineage>
        <taxon>Bacteria</taxon>
        <taxon>Pseudomonadati</taxon>
        <taxon>Pseudomonadota</taxon>
        <taxon>Alphaproteobacteria</taxon>
        <taxon>Hyphomicrobiales</taxon>
        <taxon>Xanthobacteraceae</taxon>
        <taxon>Ancylobacter</taxon>
    </lineage>
</organism>
<dbReference type="GO" id="GO:0032259">
    <property type="term" value="P:methylation"/>
    <property type="evidence" value="ECO:0007669"/>
    <property type="project" value="UniProtKB-KW"/>
</dbReference>
<dbReference type="InterPro" id="IPR006342">
    <property type="entry name" value="FkbM_mtfrase"/>
</dbReference>
<dbReference type="NCBIfam" id="TIGR01444">
    <property type="entry name" value="fkbM_fam"/>
    <property type="match status" value="1"/>
</dbReference>
<dbReference type="RefSeq" id="WP_131837385.1">
    <property type="nucleotide sequence ID" value="NZ_SMFY01000006.1"/>
</dbReference>